<dbReference type="Pfam" id="PF00397">
    <property type="entry name" value="WW"/>
    <property type="match status" value="2"/>
</dbReference>
<evidence type="ECO:0000256" key="2">
    <source>
        <dbReference type="ARBA" id="ARBA00022490"/>
    </source>
</evidence>
<dbReference type="Pfam" id="PF25802">
    <property type="entry name" value="WWC1"/>
    <property type="match status" value="1"/>
</dbReference>
<dbReference type="GO" id="GO:0035330">
    <property type="term" value="P:regulation of hippo signaling"/>
    <property type="evidence" value="ECO:0007669"/>
    <property type="project" value="TreeGrafter"/>
</dbReference>
<evidence type="ECO:0000256" key="7">
    <source>
        <dbReference type="SAM" id="MobiDB-lite"/>
    </source>
</evidence>
<feature type="compositionally biased region" description="Polar residues" evidence="7">
    <location>
        <begin position="809"/>
        <end position="822"/>
    </location>
</feature>
<feature type="region of interest" description="Disordered" evidence="7">
    <location>
        <begin position="809"/>
        <end position="841"/>
    </location>
</feature>
<dbReference type="GO" id="GO:0005737">
    <property type="term" value="C:cytoplasm"/>
    <property type="evidence" value="ECO:0007669"/>
    <property type="project" value="UniProtKB-SubCell"/>
</dbReference>
<name>A0A8C6TEP6_9GOBI</name>
<feature type="compositionally biased region" description="Basic and acidic residues" evidence="7">
    <location>
        <begin position="595"/>
        <end position="621"/>
    </location>
</feature>
<evidence type="ECO:0000259" key="8">
    <source>
        <dbReference type="PROSITE" id="PS50004"/>
    </source>
</evidence>
<feature type="region of interest" description="Disordered" evidence="7">
    <location>
        <begin position="134"/>
        <end position="154"/>
    </location>
</feature>
<feature type="coiled-coil region" evidence="6">
    <location>
        <begin position="164"/>
        <end position="191"/>
    </location>
</feature>
<feature type="coiled-coil region" evidence="6">
    <location>
        <begin position="300"/>
        <end position="327"/>
    </location>
</feature>
<dbReference type="GO" id="GO:0019900">
    <property type="term" value="F:kinase binding"/>
    <property type="evidence" value="ECO:0007669"/>
    <property type="project" value="TreeGrafter"/>
</dbReference>
<feature type="region of interest" description="Disordered" evidence="7">
    <location>
        <begin position="537"/>
        <end position="557"/>
    </location>
</feature>
<evidence type="ECO:0000313" key="11">
    <source>
        <dbReference type="Proteomes" id="UP000694523"/>
    </source>
</evidence>
<reference evidence="10" key="1">
    <citation type="submission" date="2025-08" db="UniProtKB">
        <authorList>
            <consortium name="Ensembl"/>
        </authorList>
    </citation>
    <scope>IDENTIFICATION</scope>
</reference>
<dbReference type="InterPro" id="IPR057747">
    <property type="entry name" value="WWC1_hairpin"/>
</dbReference>
<dbReference type="GO" id="GO:0016477">
    <property type="term" value="P:cell migration"/>
    <property type="evidence" value="ECO:0007669"/>
    <property type="project" value="TreeGrafter"/>
</dbReference>
<keyword evidence="5" id="KW-0804">Transcription</keyword>
<feature type="domain" description="C2" evidence="8">
    <location>
        <begin position="671"/>
        <end position="796"/>
    </location>
</feature>
<feature type="domain" description="WW" evidence="9">
    <location>
        <begin position="6"/>
        <end position="39"/>
    </location>
</feature>
<dbReference type="InterPro" id="IPR036020">
    <property type="entry name" value="WW_dom_sf"/>
</dbReference>
<dbReference type="GO" id="GO:0006355">
    <property type="term" value="P:regulation of DNA-templated transcription"/>
    <property type="evidence" value="ECO:0007669"/>
    <property type="project" value="TreeGrafter"/>
</dbReference>
<dbReference type="SUPFAM" id="SSF51045">
    <property type="entry name" value="WW domain"/>
    <property type="match status" value="2"/>
</dbReference>
<dbReference type="PROSITE" id="PS50004">
    <property type="entry name" value="C2"/>
    <property type="match status" value="1"/>
</dbReference>
<reference evidence="10" key="2">
    <citation type="submission" date="2025-09" db="UniProtKB">
        <authorList>
            <consortium name="Ensembl"/>
        </authorList>
    </citation>
    <scope>IDENTIFICATION</scope>
</reference>
<dbReference type="CDD" id="cd08680">
    <property type="entry name" value="C2_Kibra"/>
    <property type="match status" value="1"/>
</dbReference>
<keyword evidence="11" id="KW-1185">Reference proteome</keyword>
<feature type="domain" description="WW" evidence="9">
    <location>
        <begin position="53"/>
        <end position="86"/>
    </location>
</feature>
<dbReference type="InterPro" id="IPR037771">
    <property type="entry name" value="C2_WWC"/>
</dbReference>
<evidence type="ECO:0000256" key="4">
    <source>
        <dbReference type="ARBA" id="ARBA00023054"/>
    </source>
</evidence>
<dbReference type="SMART" id="SM00456">
    <property type="entry name" value="WW"/>
    <property type="match status" value="2"/>
</dbReference>
<dbReference type="InterPro" id="IPR001202">
    <property type="entry name" value="WW_dom"/>
</dbReference>
<feature type="region of interest" description="Disordered" evidence="7">
    <location>
        <begin position="952"/>
        <end position="975"/>
    </location>
</feature>
<dbReference type="GO" id="GO:0046621">
    <property type="term" value="P:negative regulation of organ growth"/>
    <property type="evidence" value="ECO:0007669"/>
    <property type="project" value="TreeGrafter"/>
</dbReference>
<dbReference type="AlphaFoldDB" id="A0A8C6TEP6"/>
<keyword evidence="3" id="KW-0805">Transcription regulation</keyword>
<comment type="subcellular location">
    <subcellularLocation>
        <location evidence="1">Cytoplasm</location>
    </subcellularLocation>
</comment>
<evidence type="ECO:0000259" key="9">
    <source>
        <dbReference type="PROSITE" id="PS50020"/>
    </source>
</evidence>
<dbReference type="Proteomes" id="UP000694523">
    <property type="component" value="Unplaced"/>
</dbReference>
<dbReference type="InterPro" id="IPR051105">
    <property type="entry name" value="WWC/KIBRA_Hippo_Reg"/>
</dbReference>
<dbReference type="InterPro" id="IPR035892">
    <property type="entry name" value="C2_domain_sf"/>
</dbReference>
<evidence type="ECO:0000256" key="5">
    <source>
        <dbReference type="ARBA" id="ARBA00023163"/>
    </source>
</evidence>
<feature type="coiled-coil region" evidence="6">
    <location>
        <begin position="367"/>
        <end position="394"/>
    </location>
</feature>
<evidence type="ECO:0000313" key="10">
    <source>
        <dbReference type="Ensembl" id="ENSNMLP00000017108.1"/>
    </source>
</evidence>
<dbReference type="SUPFAM" id="SSF49562">
    <property type="entry name" value="C2 domain (Calcium/lipid-binding domain, CaLB)"/>
    <property type="match status" value="1"/>
</dbReference>
<dbReference type="FunFam" id="2.20.70.10:FF:000041">
    <property type="entry name" value="WW and C2 domain containing 1"/>
    <property type="match status" value="1"/>
</dbReference>
<dbReference type="PANTHER" id="PTHR14791:SF22">
    <property type="entry name" value="PROTEIN KIBRA"/>
    <property type="match status" value="1"/>
</dbReference>
<keyword evidence="4 6" id="KW-0175">Coiled coil</keyword>
<proteinExistence type="predicted"/>
<evidence type="ECO:0000256" key="1">
    <source>
        <dbReference type="ARBA" id="ARBA00004496"/>
    </source>
</evidence>
<feature type="compositionally biased region" description="Low complexity" evidence="7">
    <location>
        <begin position="542"/>
        <end position="557"/>
    </location>
</feature>
<dbReference type="PANTHER" id="PTHR14791">
    <property type="entry name" value="BOMB/KIRA PROTEINS"/>
    <property type="match status" value="1"/>
</dbReference>
<organism evidence="10 11">
    <name type="scientific">Neogobius melanostomus</name>
    <name type="common">round goby</name>
    <dbReference type="NCBI Taxonomy" id="47308"/>
    <lineage>
        <taxon>Eukaryota</taxon>
        <taxon>Metazoa</taxon>
        <taxon>Chordata</taxon>
        <taxon>Craniata</taxon>
        <taxon>Vertebrata</taxon>
        <taxon>Euteleostomi</taxon>
        <taxon>Actinopterygii</taxon>
        <taxon>Neopterygii</taxon>
        <taxon>Teleostei</taxon>
        <taxon>Neoteleostei</taxon>
        <taxon>Acanthomorphata</taxon>
        <taxon>Gobiaria</taxon>
        <taxon>Gobiiformes</taxon>
        <taxon>Gobioidei</taxon>
        <taxon>Gobiidae</taxon>
        <taxon>Benthophilinae</taxon>
        <taxon>Neogobiini</taxon>
        <taxon>Neogobius</taxon>
    </lineage>
</organism>
<evidence type="ECO:0000256" key="3">
    <source>
        <dbReference type="ARBA" id="ARBA00023015"/>
    </source>
</evidence>
<feature type="compositionally biased region" description="Low complexity" evidence="7">
    <location>
        <begin position="141"/>
        <end position="153"/>
    </location>
</feature>
<feature type="region of interest" description="Disordered" evidence="7">
    <location>
        <begin position="430"/>
        <end position="458"/>
    </location>
</feature>
<evidence type="ECO:0000256" key="6">
    <source>
        <dbReference type="SAM" id="Coils"/>
    </source>
</evidence>
<dbReference type="Gene3D" id="2.60.40.150">
    <property type="entry name" value="C2 domain"/>
    <property type="match status" value="1"/>
</dbReference>
<protein>
    <submittedName>
        <fullName evidence="10">WW and C2 domain containing 1</fullName>
    </submittedName>
</protein>
<sequence>MPRSELPLPEGWEEARDYDGKVYYIDHINHCTSWIDPRDRHTKPLTFADCIGDELPVGWEEAYDPAVGPYFVDHNTKSTQLEDPRAQWQREQETMLREYLSVARDALSAQREIYEVKEQRLRLAQQEYRQLSEAWRDKSTSHTSLNSRSSTSSKYDPDILKAEIATSKSRVNKLKRDLACMKQELQFKEQGFETLKEIDQKVSRSSPAYRPQEAQAILNEVRSIRDVISSGEKEKQELMQKLAVLKDGFRVDSGSQQDLWGSSQSLSNSELSINRLFSDAGSQTDIPAEVMPSNNKLAEKVRLSLKYEEAKRRIANIEVQIAKLDSEAWPGLLDPERDRLILINEKEELLKELQFVQPRKRLEPNDAEKLETQKKRLEQDLQAARDNQSKALTERLRLHCKRNKLVHELEEMVRLASSLHSQLKSLSASTLSCSSGSSRGSLTSSRGSLATTSSLGSTSSLSYTDLYLDQPELQDPDFQNKLDLLLQDGGQAGYRPSSSIPTIHEHEVTTTYAGTDGDRPQEQKTENSALNRIQKLSETPKSMSSLSPRSSLSSLSPPCSPLVTEGVVFLPGEAQEGLDLELRSRLQELEMSLGEEQRRDDEARGQTEGQRETTEALGEEGKEGSLALRGAGQKMGVTSAVSDESVAGDSGVYEPADRRSGVPLELEERLSLGCAQIHVGLRFESRDQRFTAFVSQLSNCSALCLPPGHKMYVRLVVLPCVEAARCLFRTRAAVPQELTDFNEVFGMQISHSTLRQKTLRVDVCHTGKAGREEVLAGAQISLADLGSSEERSSKWYNLLSRSFDLSQKYKNSSDNDGAQSRVSSERAPEEEEWPDEPLDEDIFEDEDGSAEVEERVKQEFYPQESPFTETEPGEPCVRHAPKPAANLTEKVNKETNVDNLLSARPVVRPKERRPEHGQNQQNTFMRGNTIIRSKTFSPGPQSQYICRINRSDSDSSTLSKKSPFVRNASERRSMRMKKPSLVVKPLDGLLRTSLDLEMDLQVSRTRQARLAQELHVLRELKSQLEQARLEGQRELPLWVRQDERFRLLLQHAEKQTREEQLQEQRVGKMMRAAAKDVNKMRVQSRKEVPEVQTFREKMAFFTRAKSTIPDLPADDV</sequence>
<accession>A0A8C6TEP6</accession>
<keyword evidence="2" id="KW-0963">Cytoplasm</keyword>
<dbReference type="CDD" id="cd00201">
    <property type="entry name" value="WW"/>
    <property type="match status" value="2"/>
</dbReference>
<feature type="coiled-coil region" evidence="6">
    <location>
        <begin position="107"/>
        <end position="134"/>
    </location>
</feature>
<dbReference type="PROSITE" id="PS01159">
    <property type="entry name" value="WW_DOMAIN_1"/>
    <property type="match status" value="1"/>
</dbReference>
<feature type="region of interest" description="Disordered" evidence="7">
    <location>
        <begin position="591"/>
        <end position="621"/>
    </location>
</feature>
<dbReference type="Ensembl" id="ENSNMLT00000019239.1">
    <property type="protein sequence ID" value="ENSNMLP00000017108.1"/>
    <property type="gene ID" value="ENSNMLG00000011318.1"/>
</dbReference>
<dbReference type="InterPro" id="IPR000008">
    <property type="entry name" value="C2_dom"/>
</dbReference>
<feature type="compositionally biased region" description="Acidic residues" evidence="7">
    <location>
        <begin position="828"/>
        <end position="841"/>
    </location>
</feature>
<dbReference type="PROSITE" id="PS50020">
    <property type="entry name" value="WW_DOMAIN_2"/>
    <property type="match status" value="2"/>
</dbReference>
<dbReference type="GO" id="GO:0060090">
    <property type="term" value="F:molecular adaptor activity"/>
    <property type="evidence" value="ECO:0007669"/>
    <property type="project" value="TreeGrafter"/>
</dbReference>
<dbReference type="Gene3D" id="2.20.70.10">
    <property type="match status" value="2"/>
</dbReference>